<dbReference type="EMBL" id="CP000613">
    <property type="protein sequence ID" value="ACI99053.1"/>
    <property type="molecule type" value="Genomic_DNA"/>
</dbReference>
<name>B6INF6_RHOCS</name>
<dbReference type="InterPro" id="IPR021335">
    <property type="entry name" value="DUF2948"/>
</dbReference>
<dbReference type="AlphaFoldDB" id="B6INF6"/>
<dbReference type="HOGENOM" id="CLU_118443_0_0_5"/>
<proteinExistence type="predicted"/>
<evidence type="ECO:0000313" key="1">
    <source>
        <dbReference type="EMBL" id="ACI99053.1"/>
    </source>
</evidence>
<dbReference type="RefSeq" id="WP_012566838.1">
    <property type="nucleotide sequence ID" value="NC_011420.2"/>
</dbReference>
<sequence>MSGGLKLRACDEEDLKVVSAFLQDAIVPIGDTAFLPGERRFVLIANRFRWETADAAPADGAPAGKALRRTAVGPTPDEDCPYERTNCAVRFDGVAKVSCRNLDRSDRTAMLSLLAIERTEGAVLLHFSGGACIRLEAPTLDCRLEDVGRPWPTSARPRHVEAEGRAAE</sequence>
<organism evidence="1 2">
    <name type="scientific">Rhodospirillum centenum (strain ATCC 51521 / SW)</name>
    <dbReference type="NCBI Taxonomy" id="414684"/>
    <lineage>
        <taxon>Bacteria</taxon>
        <taxon>Pseudomonadati</taxon>
        <taxon>Pseudomonadota</taxon>
        <taxon>Alphaproteobacteria</taxon>
        <taxon>Rhodospirillales</taxon>
        <taxon>Rhodospirillaceae</taxon>
        <taxon>Rhodospirillum</taxon>
    </lineage>
</organism>
<dbReference type="STRING" id="414684.RC1_1652"/>
<dbReference type="OrthoDB" id="7352754at2"/>
<dbReference type="Proteomes" id="UP000001591">
    <property type="component" value="Chromosome"/>
</dbReference>
<accession>B6INF6</accession>
<dbReference type="eggNOG" id="ENOG5032SGB">
    <property type="taxonomic scope" value="Bacteria"/>
</dbReference>
<reference evidence="1 2" key="1">
    <citation type="journal article" date="2010" name="BMC Genomics">
        <title>Metabolic flexibility revealed in the genome of the cyst-forming alpha-1 proteobacterium Rhodospirillum centenum.</title>
        <authorList>
            <person name="Lu Y.K."/>
            <person name="Marden J."/>
            <person name="Han M."/>
            <person name="Swingley W.D."/>
            <person name="Mastrian S.D."/>
            <person name="Chowdhury S.R."/>
            <person name="Hao J."/>
            <person name="Helmy T."/>
            <person name="Kim S."/>
            <person name="Kurdoglu A.A."/>
            <person name="Matthies H.J."/>
            <person name="Rollo D."/>
            <person name="Stothard P."/>
            <person name="Blankenship R.E."/>
            <person name="Bauer C.E."/>
            <person name="Touchman J.W."/>
        </authorList>
    </citation>
    <scope>NUCLEOTIDE SEQUENCE [LARGE SCALE GENOMIC DNA]</scope>
    <source>
        <strain evidence="2">ATCC 51521 / SW</strain>
    </source>
</reference>
<protein>
    <recommendedName>
        <fullName evidence="3">DUF2948 family protein</fullName>
    </recommendedName>
</protein>
<gene>
    <name evidence="1" type="ordered locus">RC1_1652</name>
</gene>
<keyword evidence="2" id="KW-1185">Reference proteome</keyword>
<dbReference type="KEGG" id="rce:RC1_1652"/>
<evidence type="ECO:0000313" key="2">
    <source>
        <dbReference type="Proteomes" id="UP000001591"/>
    </source>
</evidence>
<dbReference type="Pfam" id="PF11164">
    <property type="entry name" value="DUF2948"/>
    <property type="match status" value="1"/>
</dbReference>
<evidence type="ECO:0008006" key="3">
    <source>
        <dbReference type="Google" id="ProtNLM"/>
    </source>
</evidence>